<dbReference type="Pfam" id="PF02738">
    <property type="entry name" value="MoCoBD_1"/>
    <property type="match status" value="1"/>
</dbReference>
<dbReference type="SUPFAM" id="SSF54665">
    <property type="entry name" value="CO dehydrogenase molybdoprotein N-domain-like"/>
    <property type="match status" value="1"/>
</dbReference>
<organism evidence="5 6">
    <name type="scientific">Desulfobacter latus</name>
    <dbReference type="NCBI Taxonomy" id="2292"/>
    <lineage>
        <taxon>Bacteria</taxon>
        <taxon>Pseudomonadati</taxon>
        <taxon>Thermodesulfobacteriota</taxon>
        <taxon>Desulfobacteria</taxon>
        <taxon>Desulfobacterales</taxon>
        <taxon>Desulfobacteraceae</taxon>
        <taxon>Desulfobacter</taxon>
    </lineage>
</organism>
<gene>
    <name evidence="5" type="ORF">HXW94_14895</name>
</gene>
<dbReference type="InterPro" id="IPR046867">
    <property type="entry name" value="AldOxase/xan_DH_MoCoBD2"/>
</dbReference>
<dbReference type="PANTHER" id="PTHR11908">
    <property type="entry name" value="XANTHINE DEHYDROGENASE"/>
    <property type="match status" value="1"/>
</dbReference>
<dbReference type="Gene3D" id="3.90.1170.50">
    <property type="entry name" value="Aldehyde oxidase/xanthine dehydrogenase, a/b hammerhead"/>
    <property type="match status" value="1"/>
</dbReference>
<dbReference type="Gene3D" id="3.30.365.10">
    <property type="entry name" value="Aldehyde oxidase/xanthine dehydrogenase, molybdopterin binding domain"/>
    <property type="match status" value="4"/>
</dbReference>
<accession>A0A850T3C9</accession>
<keyword evidence="1" id="KW-0500">Molybdenum</keyword>
<dbReference type="PANTHER" id="PTHR11908:SF132">
    <property type="entry name" value="ALDEHYDE OXIDASE 1-RELATED"/>
    <property type="match status" value="1"/>
</dbReference>
<dbReference type="GO" id="GO:0005506">
    <property type="term" value="F:iron ion binding"/>
    <property type="evidence" value="ECO:0007669"/>
    <property type="project" value="InterPro"/>
</dbReference>
<dbReference type="InterPro" id="IPR037165">
    <property type="entry name" value="AldOxase/xan_DH_Mopterin-bd_sf"/>
</dbReference>
<dbReference type="InterPro" id="IPR008274">
    <property type="entry name" value="AldOxase/xan_DH_MoCoBD1"/>
</dbReference>
<dbReference type="SUPFAM" id="SSF56003">
    <property type="entry name" value="Molybdenum cofactor-binding domain"/>
    <property type="match status" value="1"/>
</dbReference>
<dbReference type="AlphaFoldDB" id="A0A850T3C9"/>
<reference evidence="5 6" key="1">
    <citation type="submission" date="2020-06" db="EMBL/GenBank/DDBJ databases">
        <title>High-quality draft genome of sulfate reducer Desulfobacter latus type strain AcrS2 isolated from marine sediment.</title>
        <authorList>
            <person name="Hoppe M."/>
            <person name="Larsen C.K."/>
            <person name="Marshall I.P.G."/>
            <person name="Schramm A."/>
            <person name="Marietou A.G."/>
        </authorList>
    </citation>
    <scope>NUCLEOTIDE SEQUENCE [LARGE SCALE GENOMIC DNA]</scope>
    <source>
        <strain evidence="5 6">AcRS2</strain>
    </source>
</reference>
<dbReference type="Pfam" id="PF01315">
    <property type="entry name" value="Ald_Xan_dh_C"/>
    <property type="match status" value="1"/>
</dbReference>
<dbReference type="InterPro" id="IPR036856">
    <property type="entry name" value="Ald_Oxase/Xan_DH_a/b_sf"/>
</dbReference>
<sequence length="755" mass="82522">MINPDTTYHVMGLTRYVDDRDFPARGLHCVVFFSPLAKGKIRDLDTSAARNVPGVAFILTAKDIPGENQIGGIIQDEVLLAEDKVNFVGMPVAAVYAWTEEAARQAVGRIKIDIAEEIPILDPREAYNRNELIAPVRTFTLGDAEEAIASAAYVVKGQAESGAQEHFYLEGQVTVATPSEEGNLHLSSGTQAPTSVQRCVAKVCGLAMNRVEVDVRRLGGAFGGKEVQANTWACFAALGAQKAGVPCRMVLRRSDDMSATGKRHPYSSDFTLALDGQGKFLAFKVMYYQNAGAAADLSTSVLERTLFHATASYYVPNVHATAAACRTNITPNTAFRGFGGPQAMFVFEAAIREASRISGICAETLQRKNLIKTGDCFAYGMKAENAQAQRCWDRAYAHYDLQKRMRAIDDAQKKETCSGQVARYGRGYALMPVCFGISFTTIFLNQARAHVHVYTDGSVGVSTGAVEMGQGVNHKIRELVADSLGIAPGRVKLESTNTTRVSNTSPTAASSGSDLNGAAARMACEMIKERLFKFKADEYQCASKDFSIRQGRLYREGNACEVCWADLVNQAYCSRVQLSAEAHYATPDLYFDKSVEKGRPFAYHTYGTAYFEAEVDRLLGTYSIKKAYVVHDLGRSINPLIDLGQVEGGMVQGIGWLTMEEMRYDETGRPLTATAGTYKIPDISFASLDMKVQFLEDVYNDKAVKGSKAVGEPPFMYGIGAFFAIKMAAGYEKPFYFAPITPERLFGELREGLVV</sequence>
<dbReference type="RefSeq" id="WP_178367703.1">
    <property type="nucleotide sequence ID" value="NZ_JACADJ010000065.1"/>
</dbReference>
<keyword evidence="6" id="KW-1185">Reference proteome</keyword>
<evidence type="ECO:0000256" key="3">
    <source>
        <dbReference type="ARBA" id="ARBA00053029"/>
    </source>
</evidence>
<dbReference type="EMBL" id="JACADJ010000065">
    <property type="protein sequence ID" value="NWH06253.1"/>
    <property type="molecule type" value="Genomic_DNA"/>
</dbReference>
<dbReference type="GO" id="GO:0016491">
    <property type="term" value="F:oxidoreductase activity"/>
    <property type="evidence" value="ECO:0007669"/>
    <property type="project" value="UniProtKB-KW"/>
</dbReference>
<keyword evidence="2" id="KW-0560">Oxidoreductase</keyword>
<evidence type="ECO:0000256" key="2">
    <source>
        <dbReference type="ARBA" id="ARBA00023002"/>
    </source>
</evidence>
<comment type="caution">
    <text evidence="5">The sequence shown here is derived from an EMBL/GenBank/DDBJ whole genome shotgun (WGS) entry which is preliminary data.</text>
</comment>
<evidence type="ECO:0000256" key="1">
    <source>
        <dbReference type="ARBA" id="ARBA00022505"/>
    </source>
</evidence>
<feature type="domain" description="Aldehyde oxidase/xanthine dehydrogenase a/b hammerhead" evidence="4">
    <location>
        <begin position="11"/>
        <end position="119"/>
    </location>
</feature>
<evidence type="ECO:0000313" key="5">
    <source>
        <dbReference type="EMBL" id="NWH06253.1"/>
    </source>
</evidence>
<protein>
    <submittedName>
        <fullName evidence="5">Molybdopterin-dependent oxidoreductase</fullName>
    </submittedName>
</protein>
<proteinExistence type="predicted"/>
<dbReference type="FunFam" id="3.30.365.10:FF:000001">
    <property type="entry name" value="Xanthine dehydrogenase oxidase"/>
    <property type="match status" value="1"/>
</dbReference>
<evidence type="ECO:0000313" key="6">
    <source>
        <dbReference type="Proteomes" id="UP000553343"/>
    </source>
</evidence>
<name>A0A850T3C9_9BACT</name>
<dbReference type="InterPro" id="IPR016208">
    <property type="entry name" value="Ald_Oxase/xanthine_DH-like"/>
</dbReference>
<dbReference type="Proteomes" id="UP000553343">
    <property type="component" value="Unassembled WGS sequence"/>
</dbReference>
<evidence type="ECO:0000259" key="4">
    <source>
        <dbReference type="SMART" id="SM01008"/>
    </source>
</evidence>
<dbReference type="Pfam" id="PF20256">
    <property type="entry name" value="MoCoBD_2"/>
    <property type="match status" value="1"/>
</dbReference>
<dbReference type="InterPro" id="IPR000674">
    <property type="entry name" value="Ald_Oxase/Xan_DH_a/b"/>
</dbReference>
<dbReference type="SMART" id="SM01008">
    <property type="entry name" value="Ald_Xan_dh_C"/>
    <property type="match status" value="1"/>
</dbReference>
<comment type="cofactor">
    <cofactor evidence="3">
        <name>Mo-molybdopterin cytosine dinucleotide</name>
        <dbReference type="ChEBI" id="CHEBI:71308"/>
    </cofactor>
</comment>